<dbReference type="PANTHER" id="PTHR46825">
    <property type="entry name" value="D-ALANYL-D-ALANINE-CARBOXYPEPTIDASE/ENDOPEPTIDASE AMPH"/>
    <property type="match status" value="1"/>
</dbReference>
<dbReference type="PANTHER" id="PTHR46825:SF15">
    <property type="entry name" value="BETA-LACTAMASE-RELATED DOMAIN-CONTAINING PROTEIN"/>
    <property type="match status" value="1"/>
</dbReference>
<dbReference type="Pfam" id="PF11954">
    <property type="entry name" value="DUF3471"/>
    <property type="match status" value="1"/>
</dbReference>
<organism evidence="3 4">
    <name type="scientific">Jiangella anatolica</name>
    <dbReference type="NCBI Taxonomy" id="2670374"/>
    <lineage>
        <taxon>Bacteria</taxon>
        <taxon>Bacillati</taxon>
        <taxon>Actinomycetota</taxon>
        <taxon>Actinomycetes</taxon>
        <taxon>Jiangellales</taxon>
        <taxon>Jiangellaceae</taxon>
        <taxon>Jiangella</taxon>
    </lineage>
</organism>
<keyword evidence="4" id="KW-1185">Reference proteome</keyword>
<dbReference type="RefSeq" id="WP_111254072.1">
    <property type="nucleotide sequence ID" value="NZ_POTW01000013.1"/>
</dbReference>
<comment type="caution">
    <text evidence="3">The sequence shown here is derived from an EMBL/GenBank/DDBJ whole genome shotgun (WGS) entry which is preliminary data.</text>
</comment>
<dbReference type="InterPro" id="IPR050491">
    <property type="entry name" value="AmpC-like"/>
</dbReference>
<dbReference type="AlphaFoldDB" id="A0A2W2BFF6"/>
<evidence type="ECO:0000259" key="1">
    <source>
        <dbReference type="Pfam" id="PF00144"/>
    </source>
</evidence>
<protein>
    <recommendedName>
        <fullName evidence="5">Serine hydrolase</fullName>
    </recommendedName>
</protein>
<gene>
    <name evidence="3" type="ORF">C1I92_07645</name>
</gene>
<evidence type="ECO:0000313" key="4">
    <source>
        <dbReference type="Proteomes" id="UP000248764"/>
    </source>
</evidence>
<dbReference type="InterPro" id="IPR012338">
    <property type="entry name" value="Beta-lactam/transpept-like"/>
</dbReference>
<evidence type="ECO:0000259" key="2">
    <source>
        <dbReference type="Pfam" id="PF11954"/>
    </source>
</evidence>
<dbReference type="Proteomes" id="UP000248764">
    <property type="component" value="Unassembled WGS sequence"/>
</dbReference>
<accession>A0A2W2BFF6</accession>
<feature type="domain" description="Peptidase S12 Pab87-related C-terminal" evidence="2">
    <location>
        <begin position="411"/>
        <end position="497"/>
    </location>
</feature>
<evidence type="ECO:0000313" key="3">
    <source>
        <dbReference type="EMBL" id="PZF84732.1"/>
    </source>
</evidence>
<dbReference type="SUPFAM" id="SSF56601">
    <property type="entry name" value="beta-lactamase/transpeptidase-like"/>
    <property type="match status" value="1"/>
</dbReference>
<dbReference type="InterPro" id="IPR021860">
    <property type="entry name" value="Peptidase_S12_Pab87-rel_C"/>
</dbReference>
<name>A0A2W2BFF6_9ACTN</name>
<sequence length="505" mass="55106">MGTTTIAGLDEHVERALRDWGIPGAAVTVVHGTDVLHAGGHGVKEAGRGDRVDEHTLFQLGSTSKAFTAAAAGILVDEGRLGWDDPLAAHLPGFRLHDPWLTQAVTVRDALAHRTGHPDVWAPGMEIMGPDEALRRMRYQRQAEPFRASYVYSNLMYGAVGQVVAAVSGTSWQEFVRTRILEPLGMTRSGTSALDRWDDKHVTATFFGTAPAGEVHHTDAHDDNVAMPHRLGDGPARSMPWQSYDTLAAAGAVVSSAADLSNWLLMQLNEGRPILRRDTLREMHSPQNPHDTARFPFEGTTYALGWRNERYRGEPHVSHSGLIIGFPAQVSLLPDRRIGVAVLANGDRSSFDRAAHGYDPFAFHADVSLWVLDRLAGAPATDWSTQLAARRRAAERAHDDEAAALRAARLPGTRPTLAPARYAGDYQDHHGLYGRLRITADDDGLLLAFPGAGAFAARLEHWHGDVFRLRPMGVPYVRPFARFAVGPRGTVEALSLLDGDFRPAS</sequence>
<dbReference type="InterPro" id="IPR001466">
    <property type="entry name" value="Beta-lactam-related"/>
</dbReference>
<evidence type="ECO:0008006" key="5">
    <source>
        <dbReference type="Google" id="ProtNLM"/>
    </source>
</evidence>
<dbReference type="Gene3D" id="3.40.710.10">
    <property type="entry name" value="DD-peptidase/beta-lactamase superfamily"/>
    <property type="match status" value="1"/>
</dbReference>
<feature type="domain" description="Beta-lactamase-related" evidence="1">
    <location>
        <begin position="10"/>
        <end position="355"/>
    </location>
</feature>
<dbReference type="Pfam" id="PF00144">
    <property type="entry name" value="Beta-lactamase"/>
    <property type="match status" value="1"/>
</dbReference>
<proteinExistence type="predicted"/>
<reference evidence="3 4" key="1">
    <citation type="submission" date="2018-01" db="EMBL/GenBank/DDBJ databases">
        <title>Draft genome sequence of Jiangella sp. GTF31.</title>
        <authorList>
            <person name="Sahin N."/>
            <person name="Ay H."/>
            <person name="Saygin H."/>
        </authorList>
    </citation>
    <scope>NUCLEOTIDE SEQUENCE [LARGE SCALE GENOMIC DNA]</scope>
    <source>
        <strain evidence="3 4">GTF31</strain>
    </source>
</reference>
<dbReference type="EMBL" id="POTW01000013">
    <property type="protein sequence ID" value="PZF84732.1"/>
    <property type="molecule type" value="Genomic_DNA"/>
</dbReference>
<dbReference type="Gene3D" id="2.40.128.600">
    <property type="match status" value="1"/>
</dbReference>